<reference evidence="2 3" key="1">
    <citation type="submission" date="2013-02" db="EMBL/GenBank/DDBJ databases">
        <title>Genome sequence of Candida maltosa Xu316, a potential industrial strain for xylitol and ethanol production.</title>
        <authorList>
            <person name="Yu J."/>
            <person name="Wang Q."/>
            <person name="Geng X."/>
            <person name="Bao W."/>
            <person name="He P."/>
            <person name="Cai J."/>
        </authorList>
    </citation>
    <scope>NUCLEOTIDE SEQUENCE [LARGE SCALE GENOMIC DNA]</scope>
    <source>
        <strain evidence="3">Xu316</strain>
    </source>
</reference>
<evidence type="ECO:0000313" key="2">
    <source>
        <dbReference type="EMBL" id="EMG46817.1"/>
    </source>
</evidence>
<protein>
    <submittedName>
        <fullName evidence="2">Uncharacterized protein</fullName>
    </submittedName>
</protein>
<sequence>MKVPPEHPSNKGTFGPQEGYSTDVHVQTHTYSDKPTPISPNQNRAQNYVADHLDSEHRK</sequence>
<accession>M3HHM8</accession>
<keyword evidence="3" id="KW-1185">Reference proteome</keyword>
<dbReference type="OrthoDB" id="4002254at2759"/>
<name>M3HHM8_CANMX</name>
<organism evidence="2 3">
    <name type="scientific">Candida maltosa (strain Xu316)</name>
    <name type="common">Yeast</name>
    <dbReference type="NCBI Taxonomy" id="1245528"/>
    <lineage>
        <taxon>Eukaryota</taxon>
        <taxon>Fungi</taxon>
        <taxon>Dikarya</taxon>
        <taxon>Ascomycota</taxon>
        <taxon>Saccharomycotina</taxon>
        <taxon>Pichiomycetes</taxon>
        <taxon>Debaryomycetaceae</taxon>
        <taxon>Candida/Lodderomyces clade</taxon>
        <taxon>Candida</taxon>
    </lineage>
</organism>
<dbReference type="Proteomes" id="UP000011777">
    <property type="component" value="Unassembled WGS sequence"/>
</dbReference>
<dbReference type="OMA" id="HTEKYSD"/>
<feature type="region of interest" description="Disordered" evidence="1">
    <location>
        <begin position="1"/>
        <end position="59"/>
    </location>
</feature>
<comment type="caution">
    <text evidence="2">The sequence shown here is derived from an EMBL/GenBank/DDBJ whole genome shotgun (WGS) entry which is preliminary data.</text>
</comment>
<evidence type="ECO:0000313" key="3">
    <source>
        <dbReference type="Proteomes" id="UP000011777"/>
    </source>
</evidence>
<evidence type="ECO:0000256" key="1">
    <source>
        <dbReference type="SAM" id="MobiDB-lite"/>
    </source>
</evidence>
<gene>
    <name evidence="2" type="ORF">G210_2928</name>
</gene>
<dbReference type="AlphaFoldDB" id="M3HHM8"/>
<proteinExistence type="predicted"/>
<dbReference type="HOGENOM" id="CLU_198478_0_0_1"/>
<dbReference type="EMBL" id="AOGT01001868">
    <property type="protein sequence ID" value="EMG46817.1"/>
    <property type="molecule type" value="Genomic_DNA"/>
</dbReference>